<dbReference type="InterPro" id="IPR029063">
    <property type="entry name" value="SAM-dependent_MTases_sf"/>
</dbReference>
<dbReference type="PANTHER" id="PTHR14614">
    <property type="entry name" value="HEPATOCELLULAR CARCINOMA-ASSOCIATED ANTIGEN"/>
    <property type="match status" value="1"/>
</dbReference>
<name>F1L8U7_ASCSU</name>
<dbReference type="EMBL" id="JI174048">
    <property type="protein sequence ID" value="ADY46551.1"/>
    <property type="molecule type" value="mRNA"/>
</dbReference>
<evidence type="ECO:0008006" key="3">
    <source>
        <dbReference type="Google" id="ProtNLM"/>
    </source>
</evidence>
<keyword evidence="1" id="KW-0472">Membrane</keyword>
<keyword evidence="1" id="KW-1133">Transmembrane helix</keyword>
<proteinExistence type="evidence at transcript level"/>
<protein>
    <recommendedName>
        <fullName evidence="3">Methyltransferase-like protein 21D</fullName>
    </recommendedName>
</protein>
<dbReference type="CDD" id="cd02440">
    <property type="entry name" value="AdoMet_MTases"/>
    <property type="match status" value="1"/>
</dbReference>
<dbReference type="InterPro" id="IPR019410">
    <property type="entry name" value="Methyltransf_16"/>
</dbReference>
<dbReference type="AlphaFoldDB" id="F1L8U7"/>
<evidence type="ECO:0000313" key="2">
    <source>
        <dbReference type="EMBL" id="ADY46551.1"/>
    </source>
</evidence>
<dbReference type="Gene3D" id="3.40.50.150">
    <property type="entry name" value="Vaccinia Virus protein VP39"/>
    <property type="match status" value="1"/>
</dbReference>
<accession>F1L8U7</accession>
<keyword evidence="1" id="KW-0812">Transmembrane</keyword>
<feature type="transmembrane region" description="Helical" evidence="1">
    <location>
        <begin position="77"/>
        <end position="100"/>
    </location>
</feature>
<sequence length="259" mass="29388">MKRIMTHWPFHEGLAMCAEGGPLNKDRYFVRELELLGRTLRIYQECLSDVGGVVWDSAIVASHYFVREKDYWKNKQVLELGCGTGVCSIVLAVLGANVIATDLPERLPLLQLNISANESVLGEGGGSIKIEALNWEETNFSPSCFDVIILVDLLYYIKGVESLIRIIRTLRASELLCIYEERDIGEAYLAQKRFFELAPLYFHLSAVPQIELDPVFSDPSISVIRLRNKEVFDFKIVRAFEQTASSKKCEICQELINTF</sequence>
<dbReference type="PANTHER" id="PTHR14614:SF132">
    <property type="entry name" value="PROTEIN-LYSINE METHYLTRANSFERASE C42C1.13"/>
    <property type="match status" value="1"/>
</dbReference>
<evidence type="ECO:0000256" key="1">
    <source>
        <dbReference type="SAM" id="Phobius"/>
    </source>
</evidence>
<reference evidence="2" key="1">
    <citation type="journal article" date="2011" name="Genome Res.">
        <title>Deep small RNA sequencing from the nematode Ascaris reveals conservation, functional diversification, and novel developmental profiles.</title>
        <authorList>
            <person name="Wang J."/>
            <person name="Czech B."/>
            <person name="Crunk A."/>
            <person name="Wallace A."/>
            <person name="Mitreva M."/>
            <person name="Hannon G.J."/>
            <person name="Davis R.E."/>
        </authorList>
    </citation>
    <scope>NUCLEOTIDE SEQUENCE</scope>
</reference>
<organism evidence="2">
    <name type="scientific">Ascaris suum</name>
    <name type="common">Pig roundworm</name>
    <name type="synonym">Ascaris lumbricoides</name>
    <dbReference type="NCBI Taxonomy" id="6253"/>
    <lineage>
        <taxon>Eukaryota</taxon>
        <taxon>Metazoa</taxon>
        <taxon>Ecdysozoa</taxon>
        <taxon>Nematoda</taxon>
        <taxon>Chromadorea</taxon>
        <taxon>Rhabditida</taxon>
        <taxon>Spirurina</taxon>
        <taxon>Ascaridomorpha</taxon>
        <taxon>Ascaridoidea</taxon>
        <taxon>Ascarididae</taxon>
        <taxon>Ascaris</taxon>
    </lineage>
</organism>
<dbReference type="Pfam" id="PF10294">
    <property type="entry name" value="Methyltransf_16"/>
    <property type="match status" value="1"/>
</dbReference>
<dbReference type="SUPFAM" id="SSF53335">
    <property type="entry name" value="S-adenosyl-L-methionine-dependent methyltransferases"/>
    <property type="match status" value="1"/>
</dbReference>